<sequence length="138" mass="14698">MTPSSSRPGDQSDDRDDPESAGEQSRRPIDVVSALHVPACPRCGGPGLLSARVPHDIERQDGHVIRGTTEVVLCPGCDADQPEAGALITYFHVHGAVDADTVRQAADLISAWANSIEIPPPDVDQIDAEAEAWRKGEL</sequence>
<name>A0ABS3S7H1_9ACTN</name>
<dbReference type="EMBL" id="JAGEPF010000040">
    <property type="protein sequence ID" value="MBO2464947.1"/>
    <property type="molecule type" value="Genomic_DNA"/>
</dbReference>
<dbReference type="RefSeq" id="WP_208251810.1">
    <property type="nucleotide sequence ID" value="NZ_JAGEPF010000040.1"/>
</dbReference>
<dbReference type="Proteomes" id="UP000680206">
    <property type="component" value="Unassembled WGS sequence"/>
</dbReference>
<proteinExistence type="predicted"/>
<reference evidence="2 3" key="1">
    <citation type="submission" date="2021-03" db="EMBL/GenBank/DDBJ databases">
        <title>Actinomadura violae sp. nov., isolated from lichen in Thailand.</title>
        <authorList>
            <person name="Kanchanasin P."/>
            <person name="Saeng-In P."/>
            <person name="Phongsopitanun W."/>
            <person name="Yuki M."/>
            <person name="Kudo T."/>
            <person name="Ohkuma M."/>
            <person name="Tanasupawat S."/>
        </authorList>
    </citation>
    <scope>NUCLEOTIDE SEQUENCE [LARGE SCALE GENOMIC DNA]</scope>
    <source>
        <strain evidence="2 3">LCR2-06</strain>
    </source>
</reference>
<evidence type="ECO:0000313" key="2">
    <source>
        <dbReference type="EMBL" id="MBO2464947.1"/>
    </source>
</evidence>
<accession>A0ABS3S7H1</accession>
<evidence type="ECO:0000313" key="3">
    <source>
        <dbReference type="Proteomes" id="UP000680206"/>
    </source>
</evidence>
<evidence type="ECO:0000256" key="1">
    <source>
        <dbReference type="SAM" id="MobiDB-lite"/>
    </source>
</evidence>
<dbReference type="InterPro" id="IPR046267">
    <property type="entry name" value="DUF6300"/>
</dbReference>
<keyword evidence="3" id="KW-1185">Reference proteome</keyword>
<feature type="compositionally biased region" description="Acidic residues" evidence="1">
    <location>
        <begin position="11"/>
        <end position="20"/>
    </location>
</feature>
<comment type="caution">
    <text evidence="2">The sequence shown here is derived from an EMBL/GenBank/DDBJ whole genome shotgun (WGS) entry which is preliminary data.</text>
</comment>
<dbReference type="Pfam" id="PF19817">
    <property type="entry name" value="DUF6300"/>
    <property type="match status" value="1"/>
</dbReference>
<feature type="region of interest" description="Disordered" evidence="1">
    <location>
        <begin position="1"/>
        <end position="30"/>
    </location>
</feature>
<gene>
    <name evidence="2" type="ORF">J4709_46020</name>
</gene>
<organism evidence="2 3">
    <name type="scientific">Actinomadura violacea</name>
    <dbReference type="NCBI Taxonomy" id="2819934"/>
    <lineage>
        <taxon>Bacteria</taxon>
        <taxon>Bacillati</taxon>
        <taxon>Actinomycetota</taxon>
        <taxon>Actinomycetes</taxon>
        <taxon>Streptosporangiales</taxon>
        <taxon>Thermomonosporaceae</taxon>
        <taxon>Actinomadura</taxon>
    </lineage>
</organism>
<protein>
    <submittedName>
        <fullName evidence="2">Uncharacterized protein</fullName>
    </submittedName>
</protein>